<dbReference type="Pfam" id="PF08264">
    <property type="entry name" value="Anticodon_1"/>
    <property type="match status" value="1"/>
</dbReference>
<dbReference type="InterPro" id="IPR009080">
    <property type="entry name" value="tRNAsynth_Ia_anticodon-bd"/>
</dbReference>
<comment type="domain">
    <text evidence="13">The C-terminal coiled-coil domain is crucial for aminoacylation activity.</text>
</comment>
<dbReference type="InterPro" id="IPR002300">
    <property type="entry name" value="aa-tRNA-synth_Ia"/>
</dbReference>
<dbReference type="FunFam" id="3.90.740.10:FF:000003">
    <property type="entry name" value="Valine--tRNA ligase"/>
    <property type="match status" value="1"/>
</dbReference>
<evidence type="ECO:0000256" key="13">
    <source>
        <dbReference type="HAMAP-Rule" id="MF_02004"/>
    </source>
</evidence>
<proteinExistence type="inferred from homology"/>
<feature type="domain" description="Methionyl/Valyl/Leucyl/Isoleucyl-tRNA synthetase anticodon-binding" evidence="15">
    <location>
        <begin position="709"/>
        <end position="866"/>
    </location>
</feature>
<dbReference type="FunFam" id="3.40.50.620:FF:000457">
    <property type="entry name" value="Predicted protein"/>
    <property type="match status" value="1"/>
</dbReference>
<evidence type="ECO:0000256" key="8">
    <source>
        <dbReference type="ARBA" id="ARBA00023054"/>
    </source>
</evidence>
<keyword evidence="3 13" id="KW-0963">Cytoplasm</keyword>
<dbReference type="CDD" id="cd07962">
    <property type="entry name" value="Anticodon_Ia_Val"/>
    <property type="match status" value="1"/>
</dbReference>
<evidence type="ECO:0000256" key="1">
    <source>
        <dbReference type="ARBA" id="ARBA00004496"/>
    </source>
</evidence>
<dbReference type="Gene3D" id="1.10.730.10">
    <property type="entry name" value="Isoleucyl-tRNA Synthetase, Domain 1"/>
    <property type="match status" value="1"/>
</dbReference>
<evidence type="ECO:0000259" key="14">
    <source>
        <dbReference type="Pfam" id="PF00133"/>
    </source>
</evidence>
<evidence type="ECO:0000256" key="6">
    <source>
        <dbReference type="ARBA" id="ARBA00022840"/>
    </source>
</evidence>
<dbReference type="RefSeq" id="WP_089687600.1">
    <property type="nucleotide sequence ID" value="NZ_FNES01000013.1"/>
</dbReference>
<evidence type="ECO:0000256" key="4">
    <source>
        <dbReference type="ARBA" id="ARBA00022598"/>
    </source>
</evidence>
<gene>
    <name evidence="13" type="primary">valS</name>
    <name evidence="17" type="ORF">SAMN04487954_113120</name>
</gene>
<feature type="binding site" evidence="13">
    <location>
        <position position="591"/>
    </location>
    <ligand>
        <name>ATP</name>
        <dbReference type="ChEBI" id="CHEBI:30616"/>
    </ligand>
</feature>
<dbReference type="HAMAP" id="MF_02004">
    <property type="entry name" value="Val_tRNA_synth_type1"/>
    <property type="match status" value="1"/>
</dbReference>
<dbReference type="FunFam" id="1.10.730.10:FF:000007">
    <property type="entry name" value="Valine--tRNA ligase"/>
    <property type="match status" value="1"/>
</dbReference>
<dbReference type="Gene3D" id="1.10.287.380">
    <property type="entry name" value="Valyl-tRNA synthetase, C-terminal domain"/>
    <property type="match status" value="1"/>
</dbReference>
<dbReference type="EC" id="6.1.1.9" evidence="13"/>
<keyword evidence="5 13" id="KW-0547">Nucleotide-binding</keyword>
<evidence type="ECO:0000256" key="3">
    <source>
        <dbReference type="ARBA" id="ARBA00022490"/>
    </source>
</evidence>
<dbReference type="SUPFAM" id="SSF46589">
    <property type="entry name" value="tRNA-binding arm"/>
    <property type="match status" value="1"/>
</dbReference>
<dbReference type="InterPro" id="IPR013155">
    <property type="entry name" value="M/V/L/I-tRNA-synth_anticd-bd"/>
</dbReference>
<dbReference type="PRINTS" id="PR00986">
    <property type="entry name" value="TRNASYNTHVAL"/>
</dbReference>
<dbReference type="NCBIfam" id="TIGR00422">
    <property type="entry name" value="valS"/>
    <property type="match status" value="1"/>
</dbReference>
<evidence type="ECO:0000259" key="16">
    <source>
        <dbReference type="Pfam" id="PF10458"/>
    </source>
</evidence>
<protein>
    <recommendedName>
        <fullName evidence="13">Valine--tRNA ligase</fullName>
        <ecNumber evidence="13">6.1.1.9</ecNumber>
    </recommendedName>
    <alternativeName>
        <fullName evidence="13">Valyl-tRNA synthetase</fullName>
        <shortName evidence="13">ValRS</shortName>
    </alternativeName>
</protein>
<evidence type="ECO:0000313" key="18">
    <source>
        <dbReference type="Proteomes" id="UP000198525"/>
    </source>
</evidence>
<name>A0A1G9ACN3_9GAMM</name>
<dbReference type="NCBIfam" id="NF004349">
    <property type="entry name" value="PRK05729.1"/>
    <property type="match status" value="1"/>
</dbReference>
<feature type="short sequence motif" description="'HIGH' region" evidence="13">
    <location>
        <begin position="40"/>
        <end position="50"/>
    </location>
</feature>
<feature type="short sequence motif" description="'KMSKS' region" evidence="13">
    <location>
        <begin position="588"/>
        <end position="592"/>
    </location>
</feature>
<keyword evidence="4 13" id="KW-0436">Ligase</keyword>
<dbReference type="InterPro" id="IPR009008">
    <property type="entry name" value="Val/Leu/Ile-tRNA-synth_edit"/>
</dbReference>
<comment type="domain">
    <text evidence="13">ValRS has two distinct active sites: one for aminoacylation and one for editing. The misactivated threonine is translocated from the active site to the editing site.</text>
</comment>
<dbReference type="AlphaFoldDB" id="A0A1G9ACN3"/>
<comment type="subunit">
    <text evidence="2 13">Monomer.</text>
</comment>
<dbReference type="Gene3D" id="3.90.740.10">
    <property type="entry name" value="Valyl/Leucyl/Isoleucyl-tRNA synthetase, editing domain"/>
    <property type="match status" value="1"/>
</dbReference>
<comment type="subcellular location">
    <subcellularLocation>
        <location evidence="1 13">Cytoplasm</location>
    </subcellularLocation>
</comment>
<dbReference type="InterPro" id="IPR019499">
    <property type="entry name" value="Val-tRNA_synth_tRNA-bd"/>
</dbReference>
<comment type="function">
    <text evidence="11 13">Catalyzes the attachment of valine to tRNA(Val). As ValRS can inadvertently accommodate and process structurally similar amino acids such as threonine, to avoid such errors, it has a 'posttransfer' editing activity that hydrolyzes mischarged Thr-tRNA(Val) in a tRNA-dependent manner.</text>
</comment>
<dbReference type="SUPFAM" id="SSF50677">
    <property type="entry name" value="ValRS/IleRS/LeuRS editing domain"/>
    <property type="match status" value="1"/>
</dbReference>
<feature type="domain" description="Aminoacyl-tRNA synthetase class Ia" evidence="14">
    <location>
        <begin position="14"/>
        <end position="665"/>
    </location>
</feature>
<keyword evidence="18" id="KW-1185">Reference proteome</keyword>
<comment type="catalytic activity">
    <reaction evidence="10 13">
        <text>tRNA(Val) + L-valine + ATP = L-valyl-tRNA(Val) + AMP + diphosphate</text>
        <dbReference type="Rhea" id="RHEA:10704"/>
        <dbReference type="Rhea" id="RHEA-COMP:9672"/>
        <dbReference type="Rhea" id="RHEA-COMP:9708"/>
        <dbReference type="ChEBI" id="CHEBI:30616"/>
        <dbReference type="ChEBI" id="CHEBI:33019"/>
        <dbReference type="ChEBI" id="CHEBI:57762"/>
        <dbReference type="ChEBI" id="CHEBI:78442"/>
        <dbReference type="ChEBI" id="CHEBI:78537"/>
        <dbReference type="ChEBI" id="CHEBI:456215"/>
        <dbReference type="EC" id="6.1.1.9"/>
    </reaction>
</comment>
<dbReference type="CDD" id="cd00817">
    <property type="entry name" value="ValRS_core"/>
    <property type="match status" value="1"/>
</dbReference>
<evidence type="ECO:0000256" key="7">
    <source>
        <dbReference type="ARBA" id="ARBA00022917"/>
    </source>
</evidence>
<dbReference type="EMBL" id="FNES01000013">
    <property type="protein sequence ID" value="SDK25119.1"/>
    <property type="molecule type" value="Genomic_DNA"/>
</dbReference>
<dbReference type="SUPFAM" id="SSF47323">
    <property type="entry name" value="Anticodon-binding domain of a subclass of class I aminoacyl-tRNA synthetases"/>
    <property type="match status" value="1"/>
</dbReference>
<dbReference type="GO" id="GO:0005524">
    <property type="term" value="F:ATP binding"/>
    <property type="evidence" value="ECO:0007669"/>
    <property type="project" value="UniProtKB-UniRule"/>
</dbReference>
<dbReference type="FunFam" id="3.40.50.620:FF:000032">
    <property type="entry name" value="Valine--tRNA ligase"/>
    <property type="match status" value="1"/>
</dbReference>
<evidence type="ECO:0000256" key="9">
    <source>
        <dbReference type="ARBA" id="ARBA00023146"/>
    </source>
</evidence>
<evidence type="ECO:0000256" key="10">
    <source>
        <dbReference type="ARBA" id="ARBA00047552"/>
    </source>
</evidence>
<dbReference type="Pfam" id="PF00133">
    <property type="entry name" value="tRNA-synt_1"/>
    <property type="match status" value="1"/>
</dbReference>
<keyword evidence="8 13" id="KW-0175">Coiled coil</keyword>
<evidence type="ECO:0000259" key="15">
    <source>
        <dbReference type="Pfam" id="PF08264"/>
    </source>
</evidence>
<sequence length="992" mass="112357">MDKTYQPEQIESRWYERWEADGRFVPSGEGKPFSIMIPPPNVTGSLHMGHAFQDTIMDTLIRWKRMQGHNTLWQVGTDHAGIATQMLVERKVAAEEGKSRHDLGREAFIDKVWEWKHESGGHITRQLRRMGASVDWSRERFTMDDGFYKAVQEVFVRLYSEGLIYRGKRLVNWDPTLHTAISDLEVENRDQQGQFWHFRYPLADGVKTDAGLDHLVVATTRPETLLGDTGVAVNPEDPRYASLVGKFVELPLVGRRIPIVADEHADMEKGSGCVKITPAHDFNDYEVGRRQNLPLINVFTQDAAILPRAEAFDFQGRPLPDIDTTLPEAYAGLDRFEARKRIVADMEAAGLLEQVETVSNTLPYGDRSGDVIEPLLTDQWFVAVESLAKPAIEAVENGDIEFVPKNYENMYFAWMRDLQDWCISRQLWWGHRIPAWYDIDGNVFVARNEVEATRQYLQELADFIEHEQGDFDTAMRLRSFDQLLGGTPELTSDALTTMEKLGVPRLTQDDDVLDTWFSSGLWTFATLGWPERGEDFRTFHPSSVLVTGFDIIFFWVARMIMLTLKFTGEVPFKQVYVHGLVRDGQGQKMSKSKGNVLDPIDLIDGIDLENLVEKRTGSLMQPQKAKAIAKATRDEFPEGIEPHGTDALRFTFLSQATTGRDIKFDMGRLDGYRNFCNKLWNASRYVLMNAEGQDCGANDDEPVELSLADRWIVSELQRTESQVTRAMQEYRFDQAAQALYDFLWNEYCDWYLELSKPVLWDEQASAAAKRGTRRTLVRVLEAILRLAHPMMPFITEEIWQRVAPLAGTATGDGSESIMVQPWPQAEDDKLDEAAGRDIAWLKGVIVAVRNVRAEMNIAPGKPLEVLLTKGSASDRERLEANRPFLAKLAKLESAVWLDDPEQAPLSATQLVGDMEVLVPMAGLIDKEAELARLAKEIDKQDKLIGAVEKKLGNDSFVAKAPAEVVEKERGKLADFQAARRVLAEQRDKIAAL</sequence>
<keyword evidence="6 13" id="KW-0067">ATP-binding</keyword>
<reference evidence="17 18" key="1">
    <citation type="submission" date="2016-10" db="EMBL/GenBank/DDBJ databases">
        <authorList>
            <person name="de Groot N.N."/>
        </authorList>
    </citation>
    <scope>NUCLEOTIDE SEQUENCE [LARGE SCALE GENOMIC DNA]</scope>
    <source>
        <strain evidence="17 18">CGMCC 1.6133</strain>
    </source>
</reference>
<dbReference type="Gene3D" id="3.40.50.620">
    <property type="entry name" value="HUPs"/>
    <property type="match status" value="2"/>
</dbReference>
<evidence type="ECO:0000256" key="5">
    <source>
        <dbReference type="ARBA" id="ARBA00022741"/>
    </source>
</evidence>
<dbReference type="GO" id="GO:0002161">
    <property type="term" value="F:aminoacyl-tRNA deacylase activity"/>
    <property type="evidence" value="ECO:0007669"/>
    <property type="project" value="InterPro"/>
</dbReference>
<dbReference type="InterPro" id="IPR037118">
    <property type="entry name" value="Val-tRNA_synth_C_sf"/>
</dbReference>
<dbReference type="GO" id="GO:0006438">
    <property type="term" value="P:valyl-tRNA aminoacylation"/>
    <property type="evidence" value="ECO:0007669"/>
    <property type="project" value="UniProtKB-UniRule"/>
</dbReference>
<dbReference type="PANTHER" id="PTHR11946:SF93">
    <property type="entry name" value="VALINE--TRNA LIGASE, CHLOROPLASTIC_MITOCHONDRIAL 2"/>
    <property type="match status" value="1"/>
</dbReference>
<dbReference type="InterPro" id="IPR014729">
    <property type="entry name" value="Rossmann-like_a/b/a_fold"/>
</dbReference>
<evidence type="ECO:0000256" key="12">
    <source>
        <dbReference type="ARBA" id="ARBA00060830"/>
    </source>
</evidence>
<dbReference type="STRING" id="376427.SAMN04487954_113120"/>
<accession>A0A1G9ACN3</accession>
<evidence type="ECO:0000256" key="2">
    <source>
        <dbReference type="ARBA" id="ARBA00011245"/>
    </source>
</evidence>
<feature type="coiled-coil region" evidence="13">
    <location>
        <begin position="923"/>
        <end position="950"/>
    </location>
</feature>
<organism evidence="17 18">
    <name type="scientific">Billgrantia gudaonensis</name>
    <dbReference type="NCBI Taxonomy" id="376427"/>
    <lineage>
        <taxon>Bacteria</taxon>
        <taxon>Pseudomonadati</taxon>
        <taxon>Pseudomonadota</taxon>
        <taxon>Gammaproteobacteria</taxon>
        <taxon>Oceanospirillales</taxon>
        <taxon>Halomonadaceae</taxon>
        <taxon>Billgrantia</taxon>
    </lineage>
</organism>
<dbReference type="InterPro" id="IPR001412">
    <property type="entry name" value="aa-tRNA-synth_I_CS"/>
</dbReference>
<dbReference type="InterPro" id="IPR033705">
    <property type="entry name" value="Anticodon_Ia_Val"/>
</dbReference>
<evidence type="ECO:0000256" key="11">
    <source>
        <dbReference type="ARBA" id="ARBA00055630"/>
    </source>
</evidence>
<dbReference type="GO" id="GO:0004832">
    <property type="term" value="F:valine-tRNA ligase activity"/>
    <property type="evidence" value="ECO:0007669"/>
    <property type="project" value="UniProtKB-UniRule"/>
</dbReference>
<keyword evidence="9 13" id="KW-0030">Aminoacyl-tRNA synthetase</keyword>
<dbReference type="SUPFAM" id="SSF52374">
    <property type="entry name" value="Nucleotidylyl transferase"/>
    <property type="match status" value="1"/>
</dbReference>
<dbReference type="PANTHER" id="PTHR11946">
    <property type="entry name" value="VALYL-TRNA SYNTHETASES"/>
    <property type="match status" value="1"/>
</dbReference>
<dbReference type="OrthoDB" id="9810365at2"/>
<dbReference type="InterPro" id="IPR010978">
    <property type="entry name" value="tRNA-bd_arm"/>
</dbReference>
<dbReference type="Proteomes" id="UP000198525">
    <property type="component" value="Unassembled WGS sequence"/>
</dbReference>
<dbReference type="PROSITE" id="PS00178">
    <property type="entry name" value="AA_TRNA_LIGASE_I"/>
    <property type="match status" value="1"/>
</dbReference>
<comment type="similarity">
    <text evidence="12 13">Belongs to the class-I aminoacyl-tRNA synthetase family. ValS type 1 subfamily.</text>
</comment>
<keyword evidence="7 13" id="KW-0648">Protein biosynthesis</keyword>
<dbReference type="InterPro" id="IPR002303">
    <property type="entry name" value="Valyl-tRNA_ligase"/>
</dbReference>
<dbReference type="Pfam" id="PF10458">
    <property type="entry name" value="Val_tRNA-synt_C"/>
    <property type="match status" value="1"/>
</dbReference>
<feature type="domain" description="Valyl-tRNA synthetase tRNA-binding arm" evidence="16">
    <location>
        <begin position="927"/>
        <end position="989"/>
    </location>
</feature>
<evidence type="ECO:0000313" key="17">
    <source>
        <dbReference type="EMBL" id="SDK25119.1"/>
    </source>
</evidence>
<dbReference type="GO" id="GO:0005829">
    <property type="term" value="C:cytosol"/>
    <property type="evidence" value="ECO:0007669"/>
    <property type="project" value="TreeGrafter"/>
</dbReference>
<dbReference type="FunFam" id="1.10.287.380:FF:000001">
    <property type="entry name" value="Valine--tRNA ligase"/>
    <property type="match status" value="1"/>
</dbReference>